<reference evidence="1 2" key="1">
    <citation type="submission" date="2021-03" db="EMBL/GenBank/DDBJ databases">
        <title>novel species isolated from a fishpond in China.</title>
        <authorList>
            <person name="Lu H."/>
            <person name="Cai Z."/>
        </authorList>
    </citation>
    <scope>NUCLEOTIDE SEQUENCE [LARGE SCALE GENOMIC DNA]</scope>
    <source>
        <strain evidence="1 2">H41</strain>
    </source>
</reference>
<name>A0ABS3CCP5_9BACT</name>
<evidence type="ECO:0000313" key="1">
    <source>
        <dbReference type="EMBL" id="MBN7813414.1"/>
    </source>
</evidence>
<dbReference type="Proteomes" id="UP000664317">
    <property type="component" value="Unassembled WGS sequence"/>
</dbReference>
<evidence type="ECO:0008006" key="3">
    <source>
        <dbReference type="Google" id="ProtNLM"/>
    </source>
</evidence>
<dbReference type="RefSeq" id="WP_206580189.1">
    <property type="nucleotide sequence ID" value="NZ_JAFKCT010000013.1"/>
</dbReference>
<dbReference type="EMBL" id="JAFKCT010000013">
    <property type="protein sequence ID" value="MBN7813414.1"/>
    <property type="molecule type" value="Genomic_DNA"/>
</dbReference>
<proteinExistence type="predicted"/>
<keyword evidence="2" id="KW-1185">Reference proteome</keyword>
<accession>A0ABS3CCP5</accession>
<evidence type="ECO:0000313" key="2">
    <source>
        <dbReference type="Proteomes" id="UP000664317"/>
    </source>
</evidence>
<sequence length="257" mass="29757">MLTTKIFTFWLGPMPAYIRMCLQTFSKSGYDWVLLDHSNMNEFIPRDELPVERLMAFPPAAQGDIVAVYMMNRYRGYFIDADTVFFGSIRYLEELLDSHELVMVGDENVPFCHAAFILGRGDSLILREWKKRIDELLAVFENPGTLGFDGMYSGGVKPTSFGNPLLAPLIRKWTDRVKILDKDVFLPENLGLVDVSPEGRKRAYVEYYFSENSQKKPNTHFLVLHNSWTPDWYKLFRTEDIQKDGCFLSRLLAQAIR</sequence>
<protein>
    <recommendedName>
        <fullName evidence="3">Glycosyltransferase sugar-binding region containing DXD motif-containing protein</fullName>
    </recommendedName>
</protein>
<comment type="caution">
    <text evidence="1">The sequence shown here is derived from an EMBL/GenBank/DDBJ whole genome shotgun (WGS) entry which is preliminary data.</text>
</comment>
<organism evidence="1 2">
    <name type="scientific">Algoriphagus oliviformis</name>
    <dbReference type="NCBI Taxonomy" id="2811231"/>
    <lineage>
        <taxon>Bacteria</taxon>
        <taxon>Pseudomonadati</taxon>
        <taxon>Bacteroidota</taxon>
        <taxon>Cytophagia</taxon>
        <taxon>Cytophagales</taxon>
        <taxon>Cyclobacteriaceae</taxon>
        <taxon>Algoriphagus</taxon>
    </lineage>
</organism>
<gene>
    <name evidence="1" type="ORF">J0A68_20835</name>
</gene>